<dbReference type="Gene3D" id="3.20.20.210">
    <property type="match status" value="1"/>
</dbReference>
<evidence type="ECO:0000313" key="2">
    <source>
        <dbReference type="Proteomes" id="UP000610846"/>
    </source>
</evidence>
<gene>
    <name evidence="1" type="ORF">IF651_13920</name>
</gene>
<name>A0A927J1G8_9MICO</name>
<proteinExistence type="predicted"/>
<reference evidence="1" key="2">
    <citation type="submission" date="2020-09" db="EMBL/GenBank/DDBJ databases">
        <authorList>
            <person name="Yu Y."/>
        </authorList>
    </citation>
    <scope>NUCLEOTIDE SEQUENCE</scope>
    <source>
        <strain evidence="1">KCTC 49039</strain>
    </source>
</reference>
<dbReference type="SUPFAM" id="SSF51726">
    <property type="entry name" value="UROD/MetE-like"/>
    <property type="match status" value="1"/>
</dbReference>
<dbReference type="AlphaFoldDB" id="A0A927J1G8"/>
<reference evidence="1" key="1">
    <citation type="journal article" date="2018" name="Curr. Microbiol.">
        <title>Cellulosimicrobium arenosum sp. nov., Isolated from Marine Sediment Sand.</title>
        <authorList>
            <person name="Oh M."/>
            <person name="Kim J.H."/>
            <person name="Yoon J.H."/>
            <person name="Schumann P."/>
            <person name="Kim W."/>
        </authorList>
    </citation>
    <scope>NUCLEOTIDE SEQUENCE</scope>
    <source>
        <strain evidence="1">KCTC 49039</strain>
    </source>
</reference>
<dbReference type="InterPro" id="IPR038071">
    <property type="entry name" value="UROD/MetE-like_sf"/>
</dbReference>
<protein>
    <submittedName>
        <fullName evidence="1">Uncharacterized protein</fullName>
    </submittedName>
</protein>
<dbReference type="Proteomes" id="UP000610846">
    <property type="component" value="Unassembled WGS sequence"/>
</dbReference>
<organism evidence="1 2">
    <name type="scientific">Cellulosimicrobium arenosum</name>
    <dbReference type="NCBI Taxonomy" id="2708133"/>
    <lineage>
        <taxon>Bacteria</taxon>
        <taxon>Bacillati</taxon>
        <taxon>Actinomycetota</taxon>
        <taxon>Actinomycetes</taxon>
        <taxon>Micrococcales</taxon>
        <taxon>Promicromonosporaceae</taxon>
        <taxon>Cellulosimicrobium</taxon>
    </lineage>
</organism>
<keyword evidence="2" id="KW-1185">Reference proteome</keyword>
<accession>A0A927J1G8</accession>
<sequence>MPASTPAVPRLRGAHLVGSVNLPTARETLQTVGNHLGEHLRRIPDGEVGERFHWVLFQGERFSAVDGLSRVPGDPFLVAGFDVRPHVVDGEVSPTELRFGPLGYAEAAATSYASFVALREEGVIPDGTRFQVCLPSPLAAVTTFVAPQDRAAVHPAYEAALVREIDAIVASVPAQDLAIQVDLATEFAVVEGAELGGGAARAWFDRGAGGDEEVVEGCARRAAVVAGAVPDGVELGFHLCYGDVAEKHFVEPADAANLVRMANALVRHVDRPVSWFHLPVPIERDDPGFLAPLAGLEIDDATELYLGVVHHEDGVEGAVRRLAAAVPVLGDRTVGVATECGFGRGPSERTAALLDLHGAVLAAGAGEAMG</sequence>
<evidence type="ECO:0000313" key="1">
    <source>
        <dbReference type="EMBL" id="MBD8080152.1"/>
    </source>
</evidence>
<comment type="caution">
    <text evidence="1">The sequence shown here is derived from an EMBL/GenBank/DDBJ whole genome shotgun (WGS) entry which is preliminary data.</text>
</comment>
<dbReference type="EMBL" id="JACYHB010000012">
    <property type="protein sequence ID" value="MBD8080152.1"/>
    <property type="molecule type" value="Genomic_DNA"/>
</dbReference>
<dbReference type="RefSeq" id="WP_191829726.1">
    <property type="nucleotide sequence ID" value="NZ_JACYHB010000012.1"/>
</dbReference>